<dbReference type="OrthoDB" id="9800503at2"/>
<dbReference type="Proteomes" id="UP000218238">
    <property type="component" value="Unassembled WGS sequence"/>
</dbReference>
<proteinExistence type="inferred from homology"/>
<dbReference type="InterPro" id="IPR018739">
    <property type="entry name" value="DUF2281"/>
</dbReference>
<dbReference type="EMBL" id="NTFS01000014">
    <property type="protein sequence ID" value="PAX60315.1"/>
    <property type="molecule type" value="Genomic_DNA"/>
</dbReference>
<gene>
    <name evidence="4" type="ORF">CK510_02405</name>
</gene>
<comment type="similarity">
    <text evidence="1 2">Belongs to the phD/YefM antitoxin family.</text>
</comment>
<keyword evidence="5" id="KW-1185">Reference proteome</keyword>
<reference evidence="4 5" key="1">
    <citation type="submission" date="2017-08" db="EMBL/GenBank/DDBJ databases">
        <title>Draft genome sequence of filamentous cyanobacterium Calothrix elsteri CCALA 953.</title>
        <authorList>
            <person name="Gagunashvili A.N."/>
            <person name="Elster J."/>
            <person name="Andresson O.S."/>
        </authorList>
    </citation>
    <scope>NUCLEOTIDE SEQUENCE [LARGE SCALE GENOMIC DNA]</scope>
    <source>
        <strain evidence="4 5">CCALA 953</strain>
    </source>
</reference>
<dbReference type="Gene3D" id="3.40.1620.10">
    <property type="entry name" value="YefM-like domain"/>
    <property type="match status" value="1"/>
</dbReference>
<accession>A0A2A2TPG3</accession>
<dbReference type="Pfam" id="PF10047">
    <property type="entry name" value="DUF2281"/>
    <property type="match status" value="1"/>
</dbReference>
<comment type="caution">
    <text evidence="4">The sequence shown here is derived from an EMBL/GenBank/DDBJ whole genome shotgun (WGS) entry which is preliminary data.</text>
</comment>
<dbReference type="Pfam" id="PF02604">
    <property type="entry name" value="PhdYeFM_antitox"/>
    <property type="match status" value="1"/>
</dbReference>
<feature type="domain" description="DUF2281" evidence="3">
    <location>
        <begin position="44"/>
        <end position="73"/>
    </location>
</feature>
<comment type="function">
    <text evidence="2">Antitoxin component of a type II toxin-antitoxin (TA) system.</text>
</comment>
<dbReference type="RefSeq" id="WP_095720169.1">
    <property type="nucleotide sequence ID" value="NZ_NTFS01000014.1"/>
</dbReference>
<evidence type="ECO:0000313" key="4">
    <source>
        <dbReference type="EMBL" id="PAX60315.1"/>
    </source>
</evidence>
<dbReference type="InterPro" id="IPR036165">
    <property type="entry name" value="YefM-like_sf"/>
</dbReference>
<evidence type="ECO:0000259" key="3">
    <source>
        <dbReference type="Pfam" id="PF10047"/>
    </source>
</evidence>
<protein>
    <recommendedName>
        <fullName evidence="2">Antitoxin</fullName>
    </recommendedName>
</protein>
<evidence type="ECO:0000256" key="2">
    <source>
        <dbReference type="RuleBase" id="RU362080"/>
    </source>
</evidence>
<evidence type="ECO:0000256" key="1">
    <source>
        <dbReference type="ARBA" id="ARBA00009981"/>
    </source>
</evidence>
<dbReference type="NCBIfam" id="TIGR01552">
    <property type="entry name" value="phd_fam"/>
    <property type="match status" value="1"/>
</dbReference>
<dbReference type="PANTHER" id="PTHR35377:SF4">
    <property type="entry name" value="PREVENT-HOST-DEATH FAMILY PROTEIN"/>
    <property type="match status" value="1"/>
</dbReference>
<name>A0A2A2TPG3_9CYAN</name>
<dbReference type="InterPro" id="IPR051416">
    <property type="entry name" value="phD-YefM_TA_antitoxins"/>
</dbReference>
<organism evidence="4 5">
    <name type="scientific">Brunnivagina elsteri CCALA 953</name>
    <dbReference type="NCBI Taxonomy" id="987040"/>
    <lineage>
        <taxon>Bacteria</taxon>
        <taxon>Bacillati</taxon>
        <taxon>Cyanobacteriota</taxon>
        <taxon>Cyanophyceae</taxon>
        <taxon>Nostocales</taxon>
        <taxon>Calotrichaceae</taxon>
        <taxon>Brunnivagina</taxon>
    </lineage>
</organism>
<dbReference type="PANTHER" id="PTHR35377">
    <property type="entry name" value="ANTITOXIN VAPB49-RELATED-RELATED"/>
    <property type="match status" value="1"/>
</dbReference>
<evidence type="ECO:0000313" key="5">
    <source>
        <dbReference type="Proteomes" id="UP000218238"/>
    </source>
</evidence>
<dbReference type="AlphaFoldDB" id="A0A2A2TPG3"/>
<sequence length="75" mass="8747">MQQVDINEAQAKISQILQSALEGEEIIITRNNQPILKLIQFSPNRKRRQKGSAKGQIWMAPDFDEPLEDFKEYME</sequence>
<dbReference type="SUPFAM" id="SSF143120">
    <property type="entry name" value="YefM-like"/>
    <property type="match status" value="1"/>
</dbReference>
<dbReference type="InterPro" id="IPR006442">
    <property type="entry name" value="Antitoxin_Phd/YefM"/>
</dbReference>